<protein>
    <submittedName>
        <fullName evidence="1">Uncharacterized protein</fullName>
    </submittedName>
</protein>
<sequence>MASVGCTIFLNKLAAGAQPGFPSELILEVGGRILDSPADGSQMLQKAEEELPLQVVGSNGWKLLIHAE</sequence>
<gene>
    <name evidence="1" type="ORF">AK812_SmicGene22752</name>
</gene>
<evidence type="ECO:0000313" key="1">
    <source>
        <dbReference type="EMBL" id="OLP95155.1"/>
    </source>
</evidence>
<keyword evidence="2" id="KW-1185">Reference proteome</keyword>
<accession>A0A1Q9DJ22</accession>
<organism evidence="1 2">
    <name type="scientific">Symbiodinium microadriaticum</name>
    <name type="common">Dinoflagellate</name>
    <name type="synonym">Zooxanthella microadriatica</name>
    <dbReference type="NCBI Taxonomy" id="2951"/>
    <lineage>
        <taxon>Eukaryota</taxon>
        <taxon>Sar</taxon>
        <taxon>Alveolata</taxon>
        <taxon>Dinophyceae</taxon>
        <taxon>Suessiales</taxon>
        <taxon>Symbiodiniaceae</taxon>
        <taxon>Symbiodinium</taxon>
    </lineage>
</organism>
<evidence type="ECO:0000313" key="2">
    <source>
        <dbReference type="Proteomes" id="UP000186817"/>
    </source>
</evidence>
<reference evidence="1 2" key="1">
    <citation type="submission" date="2016-02" db="EMBL/GenBank/DDBJ databases">
        <title>Genome analysis of coral dinoflagellate symbionts highlights evolutionary adaptations to a symbiotic lifestyle.</title>
        <authorList>
            <person name="Aranda M."/>
            <person name="Li Y."/>
            <person name="Liew Y.J."/>
            <person name="Baumgarten S."/>
            <person name="Simakov O."/>
            <person name="Wilson M."/>
            <person name="Piel J."/>
            <person name="Ashoor H."/>
            <person name="Bougouffa S."/>
            <person name="Bajic V.B."/>
            <person name="Ryu T."/>
            <person name="Ravasi T."/>
            <person name="Bayer T."/>
            <person name="Micklem G."/>
            <person name="Kim H."/>
            <person name="Bhak J."/>
            <person name="Lajeunesse T.C."/>
            <person name="Voolstra C.R."/>
        </authorList>
    </citation>
    <scope>NUCLEOTIDE SEQUENCE [LARGE SCALE GENOMIC DNA]</scope>
    <source>
        <strain evidence="1 2">CCMP2467</strain>
    </source>
</reference>
<dbReference type="EMBL" id="LSRX01000515">
    <property type="protein sequence ID" value="OLP95155.1"/>
    <property type="molecule type" value="Genomic_DNA"/>
</dbReference>
<name>A0A1Q9DJ22_SYMMI</name>
<proteinExistence type="predicted"/>
<comment type="caution">
    <text evidence="1">The sequence shown here is derived from an EMBL/GenBank/DDBJ whole genome shotgun (WGS) entry which is preliminary data.</text>
</comment>
<dbReference type="AlphaFoldDB" id="A0A1Q9DJ22"/>
<dbReference type="Proteomes" id="UP000186817">
    <property type="component" value="Unassembled WGS sequence"/>
</dbReference>